<comment type="caution">
    <text evidence="1">The sequence shown here is derived from an EMBL/GenBank/DDBJ whole genome shotgun (WGS) entry which is preliminary data.</text>
</comment>
<gene>
    <name evidence="1" type="ORF">MONAX_5E033362</name>
</gene>
<reference evidence="1" key="1">
    <citation type="submission" date="2019-04" db="EMBL/GenBank/DDBJ databases">
        <authorList>
            <person name="Alioto T."/>
            <person name="Alioto T."/>
        </authorList>
    </citation>
    <scope>NUCLEOTIDE SEQUENCE [LARGE SCALE GENOMIC DNA]</scope>
</reference>
<feature type="non-terminal residue" evidence="1">
    <location>
        <position position="53"/>
    </location>
</feature>
<protein>
    <submittedName>
        <fullName evidence="1">Uncharacterized protein</fullName>
    </submittedName>
</protein>
<evidence type="ECO:0000313" key="2">
    <source>
        <dbReference type="Proteomes" id="UP000335636"/>
    </source>
</evidence>
<proteinExistence type="predicted"/>
<keyword evidence="2" id="KW-1185">Reference proteome</keyword>
<dbReference type="EMBL" id="CABDUW010004205">
    <property type="protein sequence ID" value="VTJ90189.1"/>
    <property type="molecule type" value="Genomic_DNA"/>
</dbReference>
<evidence type="ECO:0000313" key="1">
    <source>
        <dbReference type="EMBL" id="VTJ90189.1"/>
    </source>
</evidence>
<name>A0A5E4DBM2_MARMO</name>
<sequence>LAAAIAWPDRAAGSPSQKNLPRVCTVLRKRLLKNPKPVEFANKSLMVKGFHAE</sequence>
<organism evidence="1 2">
    <name type="scientific">Marmota monax</name>
    <name type="common">Woodchuck</name>
    <dbReference type="NCBI Taxonomy" id="9995"/>
    <lineage>
        <taxon>Eukaryota</taxon>
        <taxon>Metazoa</taxon>
        <taxon>Chordata</taxon>
        <taxon>Craniata</taxon>
        <taxon>Vertebrata</taxon>
        <taxon>Euteleostomi</taxon>
        <taxon>Mammalia</taxon>
        <taxon>Eutheria</taxon>
        <taxon>Euarchontoglires</taxon>
        <taxon>Glires</taxon>
        <taxon>Rodentia</taxon>
        <taxon>Sciuromorpha</taxon>
        <taxon>Sciuridae</taxon>
        <taxon>Xerinae</taxon>
        <taxon>Marmotini</taxon>
        <taxon>Marmota</taxon>
    </lineage>
</organism>
<accession>A0A5E4DBM2</accession>
<feature type="non-terminal residue" evidence="1">
    <location>
        <position position="1"/>
    </location>
</feature>
<dbReference type="AlphaFoldDB" id="A0A5E4DBM2"/>
<dbReference type="Proteomes" id="UP000335636">
    <property type="component" value="Unassembled WGS sequence"/>
</dbReference>